<evidence type="ECO:0000313" key="1">
    <source>
        <dbReference type="EMBL" id="SVC66887.1"/>
    </source>
</evidence>
<feature type="non-terminal residue" evidence="1">
    <location>
        <position position="30"/>
    </location>
</feature>
<gene>
    <name evidence="1" type="ORF">METZ01_LOCUS319741</name>
</gene>
<organism evidence="1">
    <name type="scientific">marine metagenome</name>
    <dbReference type="NCBI Taxonomy" id="408172"/>
    <lineage>
        <taxon>unclassified sequences</taxon>
        <taxon>metagenomes</taxon>
        <taxon>ecological metagenomes</taxon>
    </lineage>
</organism>
<dbReference type="EMBL" id="UINC01104029">
    <property type="protein sequence ID" value="SVC66887.1"/>
    <property type="molecule type" value="Genomic_DNA"/>
</dbReference>
<accession>A0A382P273</accession>
<reference evidence="1" key="1">
    <citation type="submission" date="2018-05" db="EMBL/GenBank/DDBJ databases">
        <authorList>
            <person name="Lanie J.A."/>
            <person name="Ng W.-L."/>
            <person name="Kazmierczak K.M."/>
            <person name="Andrzejewski T.M."/>
            <person name="Davidsen T.M."/>
            <person name="Wayne K.J."/>
            <person name="Tettelin H."/>
            <person name="Glass J.I."/>
            <person name="Rusch D."/>
            <person name="Podicherti R."/>
            <person name="Tsui H.-C.T."/>
            <person name="Winkler M.E."/>
        </authorList>
    </citation>
    <scope>NUCLEOTIDE SEQUENCE</scope>
</reference>
<name>A0A382P273_9ZZZZ</name>
<dbReference type="AlphaFoldDB" id="A0A382P273"/>
<proteinExistence type="predicted"/>
<sequence length="30" mass="3504">MYLILRAFWYGHSRPYLAGAGQMLLNMDQS</sequence>
<protein>
    <submittedName>
        <fullName evidence="1">Uncharacterized protein</fullName>
    </submittedName>
</protein>